<dbReference type="InterPro" id="IPR008906">
    <property type="entry name" value="HATC_C_dom"/>
</dbReference>
<evidence type="ECO:0000313" key="3">
    <source>
        <dbReference type="Proteomes" id="UP000325577"/>
    </source>
</evidence>
<dbReference type="OrthoDB" id="2012664at2759"/>
<keyword evidence="3" id="KW-1185">Reference proteome</keyword>
<protein>
    <recommendedName>
        <fullName evidence="1">HAT C-terminal dimerisation domain-containing protein</fullName>
    </recommendedName>
</protein>
<reference evidence="2 3" key="1">
    <citation type="submission" date="2019-09" db="EMBL/GenBank/DDBJ databases">
        <title>A chromosome-level genome assembly of the Chinese tupelo Nyssa sinensis.</title>
        <authorList>
            <person name="Yang X."/>
            <person name="Kang M."/>
            <person name="Yang Y."/>
            <person name="Xiong H."/>
            <person name="Wang M."/>
            <person name="Zhang Z."/>
            <person name="Wang Z."/>
            <person name="Wu H."/>
            <person name="Ma T."/>
            <person name="Liu J."/>
            <person name="Xi Z."/>
        </authorList>
    </citation>
    <scope>NUCLEOTIDE SEQUENCE [LARGE SCALE GENOMIC DNA]</scope>
    <source>
        <strain evidence="2">J267</strain>
        <tissue evidence="2">Leaf</tissue>
    </source>
</reference>
<dbReference type="Proteomes" id="UP000325577">
    <property type="component" value="Linkage Group LG1"/>
</dbReference>
<dbReference type="InterPro" id="IPR012337">
    <property type="entry name" value="RNaseH-like_sf"/>
</dbReference>
<gene>
    <name evidence="2" type="ORF">F0562_003503</name>
</gene>
<evidence type="ECO:0000313" key="2">
    <source>
        <dbReference type="EMBL" id="KAA8547074.1"/>
    </source>
</evidence>
<sequence>MAAYYLNPAYHYEEDVRVKDSLLRSLRIVISRLETNPNRASQALAEVKIFREAMYGFAEQAAIRGRTRTDPAEWWFLYGTDAPNLRKIAMRILSQTASSSGCERNWSTFALIHTKVRN</sequence>
<dbReference type="GO" id="GO:0046983">
    <property type="term" value="F:protein dimerization activity"/>
    <property type="evidence" value="ECO:0007669"/>
    <property type="project" value="InterPro"/>
</dbReference>
<dbReference type="SUPFAM" id="SSF53098">
    <property type="entry name" value="Ribonuclease H-like"/>
    <property type="match status" value="1"/>
</dbReference>
<dbReference type="EMBL" id="CM018032">
    <property type="protein sequence ID" value="KAA8547074.1"/>
    <property type="molecule type" value="Genomic_DNA"/>
</dbReference>
<dbReference type="AlphaFoldDB" id="A0A5J5BWP3"/>
<feature type="domain" description="HAT C-terminal dimerisation" evidence="1">
    <location>
        <begin position="67"/>
        <end position="116"/>
    </location>
</feature>
<accession>A0A5J5BWP3</accession>
<proteinExistence type="predicted"/>
<organism evidence="2 3">
    <name type="scientific">Nyssa sinensis</name>
    <dbReference type="NCBI Taxonomy" id="561372"/>
    <lineage>
        <taxon>Eukaryota</taxon>
        <taxon>Viridiplantae</taxon>
        <taxon>Streptophyta</taxon>
        <taxon>Embryophyta</taxon>
        <taxon>Tracheophyta</taxon>
        <taxon>Spermatophyta</taxon>
        <taxon>Magnoliopsida</taxon>
        <taxon>eudicotyledons</taxon>
        <taxon>Gunneridae</taxon>
        <taxon>Pentapetalae</taxon>
        <taxon>asterids</taxon>
        <taxon>Cornales</taxon>
        <taxon>Nyssaceae</taxon>
        <taxon>Nyssa</taxon>
    </lineage>
</organism>
<dbReference type="Pfam" id="PF05699">
    <property type="entry name" value="Dimer_Tnp_hAT"/>
    <property type="match status" value="1"/>
</dbReference>
<name>A0A5J5BWP3_9ASTE</name>
<evidence type="ECO:0000259" key="1">
    <source>
        <dbReference type="Pfam" id="PF05699"/>
    </source>
</evidence>